<dbReference type="EMBL" id="CAJVPL010000242">
    <property type="protein sequence ID" value="CAG8471525.1"/>
    <property type="molecule type" value="Genomic_DNA"/>
</dbReference>
<feature type="region of interest" description="Disordered" evidence="1">
    <location>
        <begin position="87"/>
        <end position="113"/>
    </location>
</feature>
<feature type="compositionally biased region" description="Basic and acidic residues" evidence="1">
    <location>
        <begin position="88"/>
        <end position="97"/>
    </location>
</feature>
<accession>A0A9N8Z4C5</accession>
<feature type="region of interest" description="Disordered" evidence="1">
    <location>
        <begin position="55"/>
        <end position="74"/>
    </location>
</feature>
<gene>
    <name evidence="2" type="ORF">AGERDE_LOCUS2764</name>
</gene>
<proteinExistence type="predicted"/>
<protein>
    <submittedName>
        <fullName evidence="2">11993_t:CDS:1</fullName>
    </submittedName>
</protein>
<feature type="compositionally biased region" description="Polar residues" evidence="1">
    <location>
        <begin position="61"/>
        <end position="72"/>
    </location>
</feature>
<reference evidence="2" key="1">
    <citation type="submission" date="2021-06" db="EMBL/GenBank/DDBJ databases">
        <authorList>
            <person name="Kallberg Y."/>
            <person name="Tangrot J."/>
            <person name="Rosling A."/>
        </authorList>
    </citation>
    <scope>NUCLEOTIDE SEQUENCE</scope>
    <source>
        <strain evidence="2">MT106</strain>
    </source>
</reference>
<keyword evidence="3" id="KW-1185">Reference proteome</keyword>
<name>A0A9N8Z4C5_9GLOM</name>
<evidence type="ECO:0000313" key="2">
    <source>
        <dbReference type="EMBL" id="CAG8471525.1"/>
    </source>
</evidence>
<comment type="caution">
    <text evidence="2">The sequence shown here is derived from an EMBL/GenBank/DDBJ whole genome shotgun (WGS) entry which is preliminary data.</text>
</comment>
<dbReference type="AlphaFoldDB" id="A0A9N8Z4C5"/>
<evidence type="ECO:0000256" key="1">
    <source>
        <dbReference type="SAM" id="MobiDB-lite"/>
    </source>
</evidence>
<sequence>MVQPKVHYFSKLFYYHHQSNISHRQSSSPITTPVAKKSKKSTIFPKSSIFTDDIPNLAVPNKQNNSDSTTGKDINIPLSAIQKLQRLSKKEQNEKTKSVNISFNPLPNRDNEDNVNEQTASIINLILRF</sequence>
<evidence type="ECO:0000313" key="3">
    <source>
        <dbReference type="Proteomes" id="UP000789831"/>
    </source>
</evidence>
<organism evidence="2 3">
    <name type="scientific">Ambispora gerdemannii</name>
    <dbReference type="NCBI Taxonomy" id="144530"/>
    <lineage>
        <taxon>Eukaryota</taxon>
        <taxon>Fungi</taxon>
        <taxon>Fungi incertae sedis</taxon>
        <taxon>Mucoromycota</taxon>
        <taxon>Glomeromycotina</taxon>
        <taxon>Glomeromycetes</taxon>
        <taxon>Archaeosporales</taxon>
        <taxon>Ambisporaceae</taxon>
        <taxon>Ambispora</taxon>
    </lineage>
</organism>
<dbReference type="Proteomes" id="UP000789831">
    <property type="component" value="Unassembled WGS sequence"/>
</dbReference>